<dbReference type="EMBL" id="UFSM01000002">
    <property type="protein sequence ID" value="SUY28165.1"/>
    <property type="molecule type" value="Genomic_DNA"/>
</dbReference>
<evidence type="ECO:0000256" key="1">
    <source>
        <dbReference type="SAM" id="MobiDB-lite"/>
    </source>
</evidence>
<protein>
    <submittedName>
        <fullName evidence="2">Uncharacterized protein</fullName>
    </submittedName>
</protein>
<evidence type="ECO:0000313" key="3">
    <source>
        <dbReference type="Proteomes" id="UP000254701"/>
    </source>
</evidence>
<evidence type="ECO:0000313" key="2">
    <source>
        <dbReference type="EMBL" id="SUY28165.1"/>
    </source>
</evidence>
<feature type="region of interest" description="Disordered" evidence="1">
    <location>
        <begin position="1"/>
        <end position="21"/>
    </location>
</feature>
<proteinExistence type="predicted"/>
<feature type="compositionally biased region" description="Polar residues" evidence="1">
    <location>
        <begin position="1"/>
        <end position="10"/>
    </location>
</feature>
<sequence>MLTENPSANIAANKGDPNKTTVCSVLPPVAFPHLTAAT</sequence>
<organism evidence="2 3">
    <name type="scientific">Aminobacter aminovorans</name>
    <name type="common">Chelatobacter heintzii</name>
    <dbReference type="NCBI Taxonomy" id="83263"/>
    <lineage>
        <taxon>Bacteria</taxon>
        <taxon>Pseudomonadati</taxon>
        <taxon>Pseudomonadota</taxon>
        <taxon>Alphaproteobacteria</taxon>
        <taxon>Hyphomicrobiales</taxon>
        <taxon>Phyllobacteriaceae</taxon>
        <taxon>Aminobacter</taxon>
    </lineage>
</organism>
<reference evidence="2 3" key="1">
    <citation type="submission" date="2018-06" db="EMBL/GenBank/DDBJ databases">
        <authorList>
            <consortium name="Pathogen Informatics"/>
            <person name="Doyle S."/>
        </authorList>
    </citation>
    <scope>NUCLEOTIDE SEQUENCE [LARGE SCALE GENOMIC DNA]</scope>
    <source>
        <strain evidence="2 3">NCTC10684</strain>
    </source>
</reference>
<gene>
    <name evidence="2" type="ORF">NCTC10684_05009</name>
</gene>
<dbReference type="Proteomes" id="UP000254701">
    <property type="component" value="Unassembled WGS sequence"/>
</dbReference>
<name>A0A381IJU0_AMIAI</name>
<dbReference type="AlphaFoldDB" id="A0A381IJU0"/>
<accession>A0A381IJU0</accession>